<dbReference type="EMBL" id="CP019688">
    <property type="protein sequence ID" value="AQQ14577.1"/>
    <property type="molecule type" value="Genomic_DNA"/>
</dbReference>
<dbReference type="RefSeq" id="WP_232507170.1">
    <property type="nucleotide sequence ID" value="NZ_CP019688.1"/>
</dbReference>
<sequence length="241" mass="26007">MHSKRLEIPQHVLAAFQLEGKGVAVGAPWDYGLRFRRVVVSPAAETAAWSGKVRERIAGQSASLRVSRPVRATDGRLVVGGFAANEFGEGAPAARIDEAIAAALVFDELLDGIEAPSAPSRPNPWATADRTVWAGERITGDRVVAHLDFLSCCLFDGTNPPMLSALVPSLDLRPKGFTAALVIVDGLLADAIDAKVLQRWELVPNLRALARKAFDYREASQLLDDSNVRSDFVRVAQLLSD</sequence>
<accession>A0A1Q2HUQ8</accession>
<dbReference type="AlphaFoldDB" id="A0A1Q2HUQ8"/>
<reference evidence="1 2" key="1">
    <citation type="submission" date="2016-12" db="EMBL/GenBank/DDBJ databases">
        <authorList>
            <person name="Song W.-J."/>
            <person name="Kurnit D.M."/>
        </authorList>
    </citation>
    <scope>NUCLEOTIDE SEQUENCE [LARGE SCALE GENOMIC DNA]</scope>
    <source>
        <strain evidence="1 2">DSM 30827</strain>
    </source>
</reference>
<protein>
    <recommendedName>
        <fullName evidence="3">TIGR02569 family protein</fullName>
    </recommendedName>
</protein>
<organism evidence="1 2">
    <name type="scientific">Corynebacterium glaucum</name>
    <dbReference type="NCBI Taxonomy" id="187491"/>
    <lineage>
        <taxon>Bacteria</taxon>
        <taxon>Bacillati</taxon>
        <taxon>Actinomycetota</taxon>
        <taxon>Actinomycetes</taxon>
        <taxon>Mycobacteriales</taxon>
        <taxon>Corynebacteriaceae</taxon>
        <taxon>Corynebacterium</taxon>
    </lineage>
</organism>
<gene>
    <name evidence="1" type="ORF">CGLAU_02960</name>
</gene>
<evidence type="ECO:0000313" key="1">
    <source>
        <dbReference type="EMBL" id="AQQ14577.1"/>
    </source>
</evidence>
<evidence type="ECO:0008006" key="3">
    <source>
        <dbReference type="Google" id="ProtNLM"/>
    </source>
</evidence>
<dbReference type="Proteomes" id="UP000217209">
    <property type="component" value="Chromosome"/>
</dbReference>
<proteinExistence type="predicted"/>
<name>A0A1Q2HUQ8_9CORY</name>
<dbReference type="KEGG" id="cgv:CGLAU_02960"/>
<evidence type="ECO:0000313" key="2">
    <source>
        <dbReference type="Proteomes" id="UP000217209"/>
    </source>
</evidence>
<keyword evidence="2" id="KW-1185">Reference proteome</keyword>